<feature type="non-terminal residue" evidence="1">
    <location>
        <position position="88"/>
    </location>
</feature>
<organism evidence="1">
    <name type="scientific">marine sediment metagenome</name>
    <dbReference type="NCBI Taxonomy" id="412755"/>
    <lineage>
        <taxon>unclassified sequences</taxon>
        <taxon>metagenomes</taxon>
        <taxon>ecological metagenomes</taxon>
    </lineage>
</organism>
<proteinExistence type="predicted"/>
<sequence>MTSPVDLLREGRKEELWQMCCGFIYLSLEQFMAIQKRLLLEEIELLKNSELGRRVMRGAMPETVEEFREQVPLTTYSDYLPELVEKRE</sequence>
<evidence type="ECO:0000313" key="1">
    <source>
        <dbReference type="EMBL" id="GAH14082.1"/>
    </source>
</evidence>
<accession>X1D1Q8</accession>
<dbReference type="AlphaFoldDB" id="X1D1Q8"/>
<gene>
    <name evidence="1" type="ORF">S01H4_63378</name>
</gene>
<comment type="caution">
    <text evidence="1">The sequence shown here is derived from an EMBL/GenBank/DDBJ whole genome shotgun (WGS) entry which is preliminary data.</text>
</comment>
<name>X1D1Q8_9ZZZZ</name>
<protein>
    <submittedName>
        <fullName evidence="1">Uncharacterized protein</fullName>
    </submittedName>
</protein>
<reference evidence="1" key="1">
    <citation type="journal article" date="2014" name="Front. Microbiol.">
        <title>High frequency of phylogenetically diverse reductive dehalogenase-homologous genes in deep subseafloor sedimentary metagenomes.</title>
        <authorList>
            <person name="Kawai M."/>
            <person name="Futagami T."/>
            <person name="Toyoda A."/>
            <person name="Takaki Y."/>
            <person name="Nishi S."/>
            <person name="Hori S."/>
            <person name="Arai W."/>
            <person name="Tsubouchi T."/>
            <person name="Morono Y."/>
            <person name="Uchiyama I."/>
            <person name="Ito T."/>
            <person name="Fujiyama A."/>
            <person name="Inagaki F."/>
            <person name="Takami H."/>
        </authorList>
    </citation>
    <scope>NUCLEOTIDE SEQUENCE</scope>
    <source>
        <strain evidence="1">Expedition CK06-06</strain>
    </source>
</reference>
<dbReference type="Pfam" id="PF03321">
    <property type="entry name" value="GH3"/>
    <property type="match status" value="1"/>
</dbReference>
<dbReference type="EMBL" id="BART01038095">
    <property type="protein sequence ID" value="GAH14082.1"/>
    <property type="molecule type" value="Genomic_DNA"/>
</dbReference>